<keyword evidence="3" id="KW-1185">Reference proteome</keyword>
<dbReference type="Proteomes" id="UP000035740">
    <property type="component" value="Unassembled WGS sequence"/>
</dbReference>
<gene>
    <name evidence="2" type="ORF">BVRB_4g096230</name>
</gene>
<name>A0A0J8BDM5_BETVV</name>
<accession>A0A0J8BDM5</accession>
<dbReference type="Gene3D" id="3.30.360.20">
    <property type="entry name" value="RNA 3'-terminal phosphate cyclase, insert domain"/>
    <property type="match status" value="1"/>
</dbReference>
<protein>
    <recommendedName>
        <fullName evidence="1">RNA 3'-terminal phosphate cyclase insert domain-containing protein</fullName>
    </recommendedName>
</protein>
<dbReference type="AlphaFoldDB" id="A0A0J8BDM5"/>
<reference evidence="2 3" key="1">
    <citation type="journal article" date="2014" name="Nature">
        <title>The genome of the recently domesticated crop plant sugar beet (Beta vulgaris).</title>
        <authorList>
            <person name="Dohm J.C."/>
            <person name="Minoche A.E."/>
            <person name="Holtgrawe D."/>
            <person name="Capella-Gutierrez S."/>
            <person name="Zakrzewski F."/>
            <person name="Tafer H."/>
            <person name="Rupp O."/>
            <person name="Sorensen T.R."/>
            <person name="Stracke R."/>
            <person name="Reinhardt R."/>
            <person name="Goesmann A."/>
            <person name="Kraft T."/>
            <person name="Schulz B."/>
            <person name="Stadler P.F."/>
            <person name="Schmidt T."/>
            <person name="Gabaldon T."/>
            <person name="Lehrach H."/>
            <person name="Weisshaar B."/>
            <person name="Himmelbauer H."/>
        </authorList>
    </citation>
    <scope>NUCLEOTIDE SEQUENCE [LARGE SCALE GENOMIC DNA]</scope>
    <source>
        <tissue evidence="2">Taproot</tissue>
    </source>
</reference>
<sequence length="72" mass="7794">MPGTSFDWSPGFGVSLVAETTYGCYISVDTAVSYPRREDTTESEDEKLDLKASEDVGVEIASTLLAEIEQGE</sequence>
<dbReference type="InterPro" id="IPR013791">
    <property type="entry name" value="RNA3'-term_phos_cycl_insert"/>
</dbReference>
<dbReference type="OrthoDB" id="1802242at2759"/>
<proteinExistence type="predicted"/>
<dbReference type="EMBL" id="KQ090271">
    <property type="protein sequence ID" value="KMS98047.1"/>
    <property type="molecule type" value="Genomic_DNA"/>
</dbReference>
<feature type="domain" description="RNA 3'-terminal phosphate cyclase insert" evidence="1">
    <location>
        <begin position="9"/>
        <end position="69"/>
    </location>
</feature>
<dbReference type="Pfam" id="PF05189">
    <property type="entry name" value="RTC_insert"/>
    <property type="match status" value="1"/>
</dbReference>
<evidence type="ECO:0000259" key="1">
    <source>
        <dbReference type="Pfam" id="PF05189"/>
    </source>
</evidence>
<dbReference type="Gramene" id="KMS98047">
    <property type="protein sequence ID" value="KMS98047"/>
    <property type="gene ID" value="BVRB_4g096230"/>
</dbReference>
<evidence type="ECO:0000313" key="2">
    <source>
        <dbReference type="EMBL" id="KMS98047.1"/>
    </source>
</evidence>
<evidence type="ECO:0000313" key="3">
    <source>
        <dbReference type="Proteomes" id="UP000035740"/>
    </source>
</evidence>
<organism evidence="2 3">
    <name type="scientific">Beta vulgaris subsp. vulgaris</name>
    <name type="common">Beet</name>
    <dbReference type="NCBI Taxonomy" id="3555"/>
    <lineage>
        <taxon>Eukaryota</taxon>
        <taxon>Viridiplantae</taxon>
        <taxon>Streptophyta</taxon>
        <taxon>Embryophyta</taxon>
        <taxon>Tracheophyta</taxon>
        <taxon>Spermatophyta</taxon>
        <taxon>Magnoliopsida</taxon>
        <taxon>eudicotyledons</taxon>
        <taxon>Gunneridae</taxon>
        <taxon>Pentapetalae</taxon>
        <taxon>Caryophyllales</taxon>
        <taxon>Chenopodiaceae</taxon>
        <taxon>Betoideae</taxon>
        <taxon>Beta</taxon>
    </lineage>
</organism>
<dbReference type="InterPro" id="IPR036553">
    <property type="entry name" value="RPTC_insert"/>
</dbReference>